<evidence type="ECO:0000256" key="6">
    <source>
        <dbReference type="ARBA" id="ARBA00023012"/>
    </source>
</evidence>
<dbReference type="Gene3D" id="3.30.565.10">
    <property type="entry name" value="Histidine kinase-like ATPase, C-terminal domain"/>
    <property type="match status" value="1"/>
</dbReference>
<dbReference type="GO" id="GO:0000155">
    <property type="term" value="F:phosphorelay sensor kinase activity"/>
    <property type="evidence" value="ECO:0007669"/>
    <property type="project" value="InterPro"/>
</dbReference>
<dbReference type="STRING" id="861299.J421_1486"/>
<dbReference type="RefSeq" id="WP_104022367.1">
    <property type="nucleotide sequence ID" value="NZ_CP007128.1"/>
</dbReference>
<dbReference type="InterPro" id="IPR004358">
    <property type="entry name" value="Sig_transdc_His_kin-like_C"/>
</dbReference>
<evidence type="ECO:0000313" key="9">
    <source>
        <dbReference type="Proteomes" id="UP000019151"/>
    </source>
</evidence>
<name>W0RHY5_9BACT</name>
<dbReference type="InterPro" id="IPR036890">
    <property type="entry name" value="HATPase_C_sf"/>
</dbReference>
<dbReference type="SUPFAM" id="SSF47384">
    <property type="entry name" value="Homodimeric domain of signal transducing histidine kinase"/>
    <property type="match status" value="1"/>
</dbReference>
<protein>
    <recommendedName>
        <fullName evidence="2">histidine kinase</fullName>
        <ecNumber evidence="2">2.7.13.3</ecNumber>
    </recommendedName>
</protein>
<dbReference type="InterPro" id="IPR036097">
    <property type="entry name" value="HisK_dim/P_sf"/>
</dbReference>
<gene>
    <name evidence="8" type="ORF">J421_1486</name>
</gene>
<dbReference type="eggNOG" id="COG5002">
    <property type="taxonomic scope" value="Bacteria"/>
</dbReference>
<keyword evidence="8" id="KW-0547">Nucleotide-binding</keyword>
<dbReference type="AlphaFoldDB" id="W0RHY5"/>
<feature type="domain" description="Histidine kinase" evidence="7">
    <location>
        <begin position="310"/>
        <end position="524"/>
    </location>
</feature>
<dbReference type="CDD" id="cd00082">
    <property type="entry name" value="HisKA"/>
    <property type="match status" value="1"/>
</dbReference>
<reference evidence="8 9" key="1">
    <citation type="journal article" date="2014" name="Genome Announc.">
        <title>Genome Sequence and Methylome of Soil Bacterium Gemmatirosa kalamazoonensis KBS708T, a Member of the Rarely Cultivated Gemmatimonadetes Phylum.</title>
        <authorList>
            <person name="Debruyn J.M."/>
            <person name="Radosevich M."/>
            <person name="Wommack K.E."/>
            <person name="Polson S.W."/>
            <person name="Hauser L.J."/>
            <person name="Fawaz M.N."/>
            <person name="Korlach J."/>
            <person name="Tsai Y.C."/>
        </authorList>
    </citation>
    <scope>NUCLEOTIDE SEQUENCE [LARGE SCALE GENOMIC DNA]</scope>
    <source>
        <strain evidence="8 9">KBS708</strain>
    </source>
</reference>
<dbReference type="InterPro" id="IPR003661">
    <property type="entry name" value="HisK_dim/P_dom"/>
</dbReference>
<dbReference type="InterPro" id="IPR005467">
    <property type="entry name" value="His_kinase_dom"/>
</dbReference>
<evidence type="ECO:0000259" key="7">
    <source>
        <dbReference type="PROSITE" id="PS50109"/>
    </source>
</evidence>
<evidence type="ECO:0000256" key="3">
    <source>
        <dbReference type="ARBA" id="ARBA00022553"/>
    </source>
</evidence>
<dbReference type="CDD" id="cd00075">
    <property type="entry name" value="HATPase"/>
    <property type="match status" value="1"/>
</dbReference>
<evidence type="ECO:0000313" key="8">
    <source>
        <dbReference type="EMBL" id="AHG89023.1"/>
    </source>
</evidence>
<comment type="catalytic activity">
    <reaction evidence="1">
        <text>ATP + protein L-histidine = ADP + protein N-phospho-L-histidine.</text>
        <dbReference type="EC" id="2.7.13.3"/>
    </reaction>
</comment>
<dbReference type="SMART" id="SM00387">
    <property type="entry name" value="HATPase_c"/>
    <property type="match status" value="1"/>
</dbReference>
<keyword evidence="5" id="KW-0418">Kinase</keyword>
<dbReference type="EC" id="2.7.13.3" evidence="2"/>
<dbReference type="Pfam" id="PF02518">
    <property type="entry name" value="HATPase_c"/>
    <property type="match status" value="1"/>
</dbReference>
<dbReference type="InterPro" id="IPR003594">
    <property type="entry name" value="HATPase_dom"/>
</dbReference>
<dbReference type="SMART" id="SM00388">
    <property type="entry name" value="HisKA"/>
    <property type="match status" value="1"/>
</dbReference>
<dbReference type="KEGG" id="gba:J421_1486"/>
<evidence type="ECO:0000256" key="2">
    <source>
        <dbReference type="ARBA" id="ARBA00012438"/>
    </source>
</evidence>
<keyword evidence="9" id="KW-1185">Reference proteome</keyword>
<dbReference type="SUPFAM" id="SSF55874">
    <property type="entry name" value="ATPase domain of HSP90 chaperone/DNA topoisomerase II/histidine kinase"/>
    <property type="match status" value="1"/>
</dbReference>
<dbReference type="PRINTS" id="PR00344">
    <property type="entry name" value="BCTRLSENSOR"/>
</dbReference>
<dbReference type="Pfam" id="PF00512">
    <property type="entry name" value="HisKA"/>
    <property type="match status" value="1"/>
</dbReference>
<evidence type="ECO:0000256" key="1">
    <source>
        <dbReference type="ARBA" id="ARBA00000085"/>
    </source>
</evidence>
<evidence type="ECO:0000256" key="4">
    <source>
        <dbReference type="ARBA" id="ARBA00022679"/>
    </source>
</evidence>
<dbReference type="PANTHER" id="PTHR43711">
    <property type="entry name" value="TWO-COMPONENT HISTIDINE KINASE"/>
    <property type="match status" value="1"/>
</dbReference>
<keyword evidence="4" id="KW-0808">Transferase</keyword>
<keyword evidence="8" id="KW-0067">ATP-binding</keyword>
<sequence>MPSSSRASSVLWVAAALLGAAMLAASMAVVHDRTRNRAAARAVMLAVADQTAARASARLTALAAEMLAPAATSAVPNATAVGMLARAQREGERCRCRAVLPASAFFRLDAATGALDAATLAGPVAPPAVLVELARAEAHRAREPLGPTVHLVSDPRLGDDVLVTLIWHEAPDAARGVVGLVADARRTTALLFGHDVLRPLLVDPASALATLDSSSLAVTGAGGARLFGAIDATRGIRATVHPRGALDALTIAVALHAGQVAVPLGPPVPVAQLWQLGALQLGTVVVIVLAVSASRRETALERERADFVAGVSHDLRMPLAQILLAGETLAMDRARDAAERGRLASSVVREGRRLLALVENVLLFSRAGAVGLRPRRVTVPVRALLDDVAEDVRLAADDAGRTLVVDADASLAAHGDRDLLRQALVNLVDNALKYGGAGPVTLGASADGDRVRFHVDDAGAGVPRAERMRVFEPYERLSRDRASERAGTGLGLAVVRNIAQSHGGRVWLDDAPGGGTRAVIELPA</sequence>
<organism evidence="8 9">
    <name type="scientific">Gemmatirosa kalamazoonensis</name>
    <dbReference type="NCBI Taxonomy" id="861299"/>
    <lineage>
        <taxon>Bacteria</taxon>
        <taxon>Pseudomonadati</taxon>
        <taxon>Gemmatimonadota</taxon>
        <taxon>Gemmatimonadia</taxon>
        <taxon>Gemmatimonadales</taxon>
        <taxon>Gemmatimonadaceae</taxon>
        <taxon>Gemmatirosa</taxon>
    </lineage>
</organism>
<dbReference type="InterPro" id="IPR050736">
    <property type="entry name" value="Sensor_HK_Regulatory"/>
</dbReference>
<accession>W0RHY5</accession>
<dbReference type="HOGENOM" id="CLU_519489_0_0_0"/>
<dbReference type="Gene3D" id="1.10.287.130">
    <property type="match status" value="1"/>
</dbReference>
<keyword evidence="6" id="KW-0902">Two-component regulatory system</keyword>
<dbReference type="Proteomes" id="UP000019151">
    <property type="component" value="Chromosome"/>
</dbReference>
<proteinExistence type="predicted"/>
<keyword evidence="3" id="KW-0597">Phosphoprotein</keyword>
<dbReference type="PANTHER" id="PTHR43711:SF1">
    <property type="entry name" value="HISTIDINE KINASE 1"/>
    <property type="match status" value="1"/>
</dbReference>
<dbReference type="GO" id="GO:0005524">
    <property type="term" value="F:ATP binding"/>
    <property type="evidence" value="ECO:0007669"/>
    <property type="project" value="UniProtKB-KW"/>
</dbReference>
<dbReference type="InParanoid" id="W0RHY5"/>
<dbReference type="EMBL" id="CP007128">
    <property type="protein sequence ID" value="AHG89023.1"/>
    <property type="molecule type" value="Genomic_DNA"/>
</dbReference>
<dbReference type="OrthoDB" id="9813151at2"/>
<dbReference type="PROSITE" id="PS50109">
    <property type="entry name" value="HIS_KIN"/>
    <property type="match status" value="1"/>
</dbReference>
<evidence type="ECO:0000256" key="5">
    <source>
        <dbReference type="ARBA" id="ARBA00022777"/>
    </source>
</evidence>